<dbReference type="InterPro" id="IPR050475">
    <property type="entry name" value="Prenyltransferase_related"/>
</dbReference>
<evidence type="ECO:0008006" key="7">
    <source>
        <dbReference type="Google" id="ProtNLM"/>
    </source>
</evidence>
<dbReference type="EMBL" id="MN739637">
    <property type="protein sequence ID" value="QHT17483.1"/>
    <property type="molecule type" value="Genomic_DNA"/>
</dbReference>
<evidence type="ECO:0000256" key="3">
    <source>
        <dbReference type="ARBA" id="ARBA00022989"/>
    </source>
</evidence>
<evidence type="ECO:0000256" key="1">
    <source>
        <dbReference type="ARBA" id="ARBA00004141"/>
    </source>
</evidence>
<proteinExistence type="predicted"/>
<feature type="transmembrane region" description="Helical" evidence="5">
    <location>
        <begin position="189"/>
        <end position="211"/>
    </location>
</feature>
<dbReference type="InterPro" id="IPR000537">
    <property type="entry name" value="UbiA_prenyltransferase"/>
</dbReference>
<dbReference type="GO" id="GO:0016765">
    <property type="term" value="F:transferase activity, transferring alkyl or aryl (other than methyl) groups"/>
    <property type="evidence" value="ECO:0007669"/>
    <property type="project" value="InterPro"/>
</dbReference>
<dbReference type="InterPro" id="IPR044878">
    <property type="entry name" value="UbiA_sf"/>
</dbReference>
<evidence type="ECO:0000256" key="4">
    <source>
        <dbReference type="ARBA" id="ARBA00023136"/>
    </source>
</evidence>
<accession>A0A6C0DLN0</accession>
<feature type="transmembrane region" description="Helical" evidence="5">
    <location>
        <begin position="128"/>
        <end position="145"/>
    </location>
</feature>
<name>A0A6C0DLN0_9ZZZZ</name>
<protein>
    <recommendedName>
        <fullName evidence="7">UbiA prenyltransferase family protein</fullName>
    </recommendedName>
</protein>
<dbReference type="PANTHER" id="PTHR42723">
    <property type="entry name" value="CHLOROPHYLL SYNTHASE"/>
    <property type="match status" value="1"/>
</dbReference>
<sequence length="381" mass="43252">MKTLGLYFFLYGFSSVFAMFKPTPLIYRNNQKSLPNLDNIHLSNIYSDDLCIFQKMYMVRKPFYKKIPKSIHGIIENTKQTIIKTTIKTNQYLRLIRSENILPTLLLSFTGGWIMNPSLSRLFGSTRFISASIITILVMSSSMVLNDLFDIEIDKINNPHRPLVTGDVTKKEAILFLSTMLGLSEYLNFRYLTGNLQSVTHIAIMVISLYTPVFKRKLFLKNISCAALVSFASSFAGFAANSNQCLNKNIALLGLASRMVFFGSLSNEILLDIIDYNGDKRNGIPTIPVVFGKRVAFSIVYVITCFNVLSNTMNLISLYDFKKGIVLLILSSELVHYLNSITNVKWCKENIYDDNTILYYVKQTVKPLLISLLYLCVLISI</sequence>
<reference evidence="6" key="1">
    <citation type="journal article" date="2020" name="Nature">
        <title>Giant virus diversity and host interactions through global metagenomics.</title>
        <authorList>
            <person name="Schulz F."/>
            <person name="Roux S."/>
            <person name="Paez-Espino D."/>
            <person name="Jungbluth S."/>
            <person name="Walsh D.A."/>
            <person name="Denef V.J."/>
            <person name="McMahon K.D."/>
            <person name="Konstantinidis K.T."/>
            <person name="Eloe-Fadrosh E.A."/>
            <person name="Kyrpides N.C."/>
            <person name="Woyke T."/>
        </authorList>
    </citation>
    <scope>NUCLEOTIDE SEQUENCE</scope>
    <source>
        <strain evidence="6">GVMAG-M-3300023174-24</strain>
    </source>
</reference>
<evidence type="ECO:0000256" key="2">
    <source>
        <dbReference type="ARBA" id="ARBA00022692"/>
    </source>
</evidence>
<dbReference type="AlphaFoldDB" id="A0A6C0DLN0"/>
<evidence type="ECO:0000256" key="5">
    <source>
        <dbReference type="SAM" id="Phobius"/>
    </source>
</evidence>
<evidence type="ECO:0000313" key="6">
    <source>
        <dbReference type="EMBL" id="QHT17483.1"/>
    </source>
</evidence>
<keyword evidence="2 5" id="KW-0812">Transmembrane</keyword>
<dbReference type="GO" id="GO:0016020">
    <property type="term" value="C:membrane"/>
    <property type="evidence" value="ECO:0007669"/>
    <property type="project" value="UniProtKB-SubCell"/>
</dbReference>
<organism evidence="6">
    <name type="scientific">viral metagenome</name>
    <dbReference type="NCBI Taxonomy" id="1070528"/>
    <lineage>
        <taxon>unclassified sequences</taxon>
        <taxon>metagenomes</taxon>
        <taxon>organismal metagenomes</taxon>
    </lineage>
</organism>
<dbReference type="PANTHER" id="PTHR42723:SF1">
    <property type="entry name" value="CHLOROPHYLL SYNTHASE, CHLOROPLASTIC"/>
    <property type="match status" value="1"/>
</dbReference>
<comment type="subcellular location">
    <subcellularLocation>
        <location evidence="1">Membrane</location>
        <topology evidence="1">Multi-pass membrane protein</topology>
    </subcellularLocation>
</comment>
<dbReference type="Pfam" id="PF01040">
    <property type="entry name" value="UbiA"/>
    <property type="match status" value="1"/>
</dbReference>
<dbReference type="Gene3D" id="1.10.357.140">
    <property type="entry name" value="UbiA prenyltransferase"/>
    <property type="match status" value="1"/>
</dbReference>
<feature type="transmembrane region" description="Helical" evidence="5">
    <location>
        <begin position="218"/>
        <end position="240"/>
    </location>
</feature>
<keyword evidence="4 5" id="KW-0472">Membrane</keyword>
<keyword evidence="3 5" id="KW-1133">Transmembrane helix</keyword>